<keyword evidence="2" id="KW-1185">Reference proteome</keyword>
<dbReference type="Proteomes" id="UP000199046">
    <property type="component" value="Unassembled WGS sequence"/>
</dbReference>
<proteinExistence type="predicted"/>
<sequence length="96" mass="10307">MDLPAVKVSTFGGISSDDNESAPACWPGVTLRIHAELLPVSLPSRMTRELFTPTDVAGQMASIIAPRRTNQAGRFVDTLKARNRNPHGWPGAPAGR</sequence>
<accession>A0A1I1GAY4</accession>
<evidence type="ECO:0000313" key="1">
    <source>
        <dbReference type="EMBL" id="SFC07008.1"/>
    </source>
</evidence>
<reference evidence="2" key="1">
    <citation type="submission" date="2016-10" db="EMBL/GenBank/DDBJ databases">
        <authorList>
            <person name="Varghese N."/>
            <person name="Submissions S."/>
        </authorList>
    </citation>
    <scope>NUCLEOTIDE SEQUENCE [LARGE SCALE GENOMIC DNA]</scope>
    <source>
        <strain evidence="2">DSM 23439</strain>
    </source>
</reference>
<evidence type="ECO:0000313" key="2">
    <source>
        <dbReference type="Proteomes" id="UP000199046"/>
    </source>
</evidence>
<name>A0A1I1GAY4_9GAMM</name>
<dbReference type="EMBL" id="FOLY01000001">
    <property type="protein sequence ID" value="SFC07008.1"/>
    <property type="molecule type" value="Genomic_DNA"/>
</dbReference>
<organism evidence="1 2">
    <name type="scientific">Kushneria avicenniae</name>
    <dbReference type="NCBI Taxonomy" id="402385"/>
    <lineage>
        <taxon>Bacteria</taxon>
        <taxon>Pseudomonadati</taxon>
        <taxon>Pseudomonadota</taxon>
        <taxon>Gammaproteobacteria</taxon>
        <taxon>Oceanospirillales</taxon>
        <taxon>Halomonadaceae</taxon>
        <taxon>Kushneria</taxon>
    </lineage>
</organism>
<gene>
    <name evidence="1" type="ORF">SAMN05421848_0429</name>
</gene>
<dbReference type="AlphaFoldDB" id="A0A1I1GAY4"/>
<protein>
    <submittedName>
        <fullName evidence="1">Uncharacterized protein</fullName>
    </submittedName>
</protein>